<evidence type="ECO:0000256" key="5">
    <source>
        <dbReference type="SAM" id="MobiDB-lite"/>
    </source>
</evidence>
<feature type="compositionally biased region" description="Basic and acidic residues" evidence="5">
    <location>
        <begin position="220"/>
        <end position="229"/>
    </location>
</feature>
<evidence type="ECO:0008006" key="10">
    <source>
        <dbReference type="Google" id="ProtNLM"/>
    </source>
</evidence>
<dbReference type="GO" id="GO:0016020">
    <property type="term" value="C:membrane"/>
    <property type="evidence" value="ECO:0007669"/>
    <property type="project" value="UniProtKB-SubCell"/>
</dbReference>
<dbReference type="OrthoDB" id="200954at2759"/>
<feature type="compositionally biased region" description="Basic residues" evidence="5">
    <location>
        <begin position="45"/>
        <end position="90"/>
    </location>
</feature>
<keyword evidence="9" id="KW-1185">Reference proteome</keyword>
<keyword evidence="4 6" id="KW-0472">Membrane</keyword>
<feature type="region of interest" description="Disordered" evidence="5">
    <location>
        <begin position="45"/>
        <end position="103"/>
    </location>
</feature>
<feature type="transmembrane region" description="Helical" evidence="6">
    <location>
        <begin position="149"/>
        <end position="170"/>
    </location>
</feature>
<evidence type="ECO:0000256" key="2">
    <source>
        <dbReference type="ARBA" id="ARBA00022692"/>
    </source>
</evidence>
<evidence type="ECO:0000313" key="9">
    <source>
        <dbReference type="Proteomes" id="UP000030693"/>
    </source>
</evidence>
<gene>
    <name evidence="8" type="ORF">H696_02287</name>
</gene>
<dbReference type="InterPro" id="IPR003689">
    <property type="entry name" value="ZIP"/>
</dbReference>
<evidence type="ECO:0000256" key="4">
    <source>
        <dbReference type="ARBA" id="ARBA00023136"/>
    </source>
</evidence>
<dbReference type="GO" id="GO:0006882">
    <property type="term" value="P:intracellular zinc ion homeostasis"/>
    <property type="evidence" value="ECO:0007669"/>
    <property type="project" value="TreeGrafter"/>
</dbReference>
<feature type="compositionally biased region" description="Basic residues" evidence="5">
    <location>
        <begin position="230"/>
        <end position="242"/>
    </location>
</feature>
<feature type="compositionally biased region" description="Basic and acidic residues" evidence="5">
    <location>
        <begin position="243"/>
        <end position="253"/>
    </location>
</feature>
<evidence type="ECO:0000256" key="3">
    <source>
        <dbReference type="ARBA" id="ARBA00022989"/>
    </source>
</evidence>
<dbReference type="PANTHER" id="PTHR16950:SF16">
    <property type="entry name" value="ZINC TRANSPORTER ZIP13"/>
    <property type="match status" value="1"/>
</dbReference>
<dbReference type="Proteomes" id="UP000030693">
    <property type="component" value="Unassembled WGS sequence"/>
</dbReference>
<organism evidence="8">
    <name type="scientific">Fonticula alba</name>
    <name type="common">Slime mold</name>
    <dbReference type="NCBI Taxonomy" id="691883"/>
    <lineage>
        <taxon>Eukaryota</taxon>
        <taxon>Rotosphaerida</taxon>
        <taxon>Fonticulaceae</taxon>
        <taxon>Fonticula</taxon>
    </lineage>
</organism>
<dbReference type="GO" id="GO:0005385">
    <property type="term" value="F:zinc ion transmembrane transporter activity"/>
    <property type="evidence" value="ECO:0007669"/>
    <property type="project" value="TreeGrafter"/>
</dbReference>
<name>A0A058ZBN5_FONAL</name>
<dbReference type="AlphaFoldDB" id="A0A058ZBN5"/>
<feature type="region of interest" description="Disordered" evidence="5">
    <location>
        <begin position="282"/>
        <end position="335"/>
    </location>
</feature>
<feature type="chain" id="PRO_5001566445" description="Major histocompatibility complex, class I" evidence="7">
    <location>
        <begin position="42"/>
        <end position="510"/>
    </location>
</feature>
<evidence type="ECO:0000256" key="1">
    <source>
        <dbReference type="ARBA" id="ARBA00004141"/>
    </source>
</evidence>
<evidence type="ECO:0000256" key="6">
    <source>
        <dbReference type="SAM" id="Phobius"/>
    </source>
</evidence>
<feature type="transmembrane region" description="Helical" evidence="6">
    <location>
        <begin position="449"/>
        <end position="468"/>
    </location>
</feature>
<sequence length="510" mass="54155">MRISPQRPVRPRRRPSATRPPLVALLVALLLCLSLIGVVLAHNGHHHHHHHDGHTCSHGHHHHHHHHHGHDHGHHHHHHDHHHDHGHKHVTPPSATTADKVADHTHSHANVLPVSNSFGVEVLNMLNDLTWVPIFGGRASIPAFCCSPLANALVAIAIVSIFPHTILQFIPFDTSVPKEVDGSEAPPASRWLRLLLGFAIGGLMGDVFLHLLPHAFAPHSHGDHGDHGHSHSHGGHGHSHSHSHGDHGAEDPHQQGLAVGLALLAGIVVFFLIEKIMRISSGGHGHSHSHSHSHSTEGKNSTKSTAKDAPANAKTPKDDKATADSKNTSLAPAEPSASLQSLRIASLLNLAADLAHNTTDGLALYAAFHRGGPALGITTTLAVLAHELPHEIGDVAVLVRAGRTRAQAMRMQACTAIGAFGGVFLGWMIENWGLGGGQSLGSGGWVMPFTAGGFVYVAMVGILPTLFEDFEHPAGRSTAGKNIARLMQALGEVAFIGLGVAAMYAVALTE</sequence>
<keyword evidence="2 6" id="KW-0812">Transmembrane</keyword>
<dbReference type="STRING" id="691883.A0A058ZBN5"/>
<proteinExistence type="predicted"/>
<keyword evidence="3 6" id="KW-1133">Transmembrane helix</keyword>
<dbReference type="Pfam" id="PF02535">
    <property type="entry name" value="Zip"/>
    <property type="match status" value="1"/>
</dbReference>
<feature type="transmembrane region" description="Helical" evidence="6">
    <location>
        <begin position="413"/>
        <end position="429"/>
    </location>
</feature>
<feature type="signal peptide" evidence="7">
    <location>
        <begin position="1"/>
        <end position="41"/>
    </location>
</feature>
<feature type="transmembrane region" description="Helical" evidence="6">
    <location>
        <begin position="191"/>
        <end position="212"/>
    </location>
</feature>
<dbReference type="GeneID" id="20527012"/>
<dbReference type="EMBL" id="KB932203">
    <property type="protein sequence ID" value="KCV71341.1"/>
    <property type="molecule type" value="Genomic_DNA"/>
</dbReference>
<feature type="transmembrane region" description="Helical" evidence="6">
    <location>
        <begin position="256"/>
        <end position="273"/>
    </location>
</feature>
<protein>
    <recommendedName>
        <fullName evidence="10">Major histocompatibility complex, class I</fullName>
    </recommendedName>
</protein>
<reference evidence="8" key="1">
    <citation type="submission" date="2013-04" db="EMBL/GenBank/DDBJ databases">
        <title>The Genome Sequence of Fonticula alba ATCC 38817.</title>
        <authorList>
            <consortium name="The Broad Institute Genomics Platform"/>
            <person name="Russ C."/>
            <person name="Cuomo C."/>
            <person name="Burger G."/>
            <person name="Gray M.W."/>
            <person name="Holland P.W.H."/>
            <person name="King N."/>
            <person name="Lang F.B.F."/>
            <person name="Roger A.J."/>
            <person name="Ruiz-Trillo I."/>
            <person name="Brown M."/>
            <person name="Walker B."/>
            <person name="Young S."/>
            <person name="Zeng Q."/>
            <person name="Gargeya S."/>
            <person name="Fitzgerald M."/>
            <person name="Haas B."/>
            <person name="Abouelleil A."/>
            <person name="Allen A.W."/>
            <person name="Alvarado L."/>
            <person name="Arachchi H.M."/>
            <person name="Berlin A.M."/>
            <person name="Chapman S.B."/>
            <person name="Gainer-Dewar J."/>
            <person name="Goldberg J."/>
            <person name="Griggs A."/>
            <person name="Gujja S."/>
            <person name="Hansen M."/>
            <person name="Howarth C."/>
            <person name="Imamovic A."/>
            <person name="Ireland A."/>
            <person name="Larimer J."/>
            <person name="McCowan C."/>
            <person name="Murphy C."/>
            <person name="Pearson M."/>
            <person name="Poon T.W."/>
            <person name="Priest M."/>
            <person name="Roberts A."/>
            <person name="Saif S."/>
            <person name="Shea T."/>
            <person name="Sisk P."/>
            <person name="Sykes S."/>
            <person name="Wortman J."/>
            <person name="Nusbaum C."/>
            <person name="Birren B."/>
        </authorList>
    </citation>
    <scope>NUCLEOTIDE SEQUENCE [LARGE SCALE GENOMIC DNA]</scope>
    <source>
        <strain evidence="8">ATCC 38817</strain>
    </source>
</reference>
<comment type="subcellular location">
    <subcellularLocation>
        <location evidence="1">Membrane</location>
        <topology evidence="1">Multi-pass membrane protein</topology>
    </subcellularLocation>
</comment>
<dbReference type="PANTHER" id="PTHR16950">
    <property type="entry name" value="ZINC TRANSPORTER SLC39A7 HISTIDINE-RICH MEMBRANE PROTEIN KE4"/>
    <property type="match status" value="1"/>
</dbReference>
<feature type="transmembrane region" description="Helical" evidence="6">
    <location>
        <begin position="489"/>
        <end position="507"/>
    </location>
</feature>
<dbReference type="eggNOG" id="KOG2693">
    <property type="taxonomic scope" value="Eukaryota"/>
</dbReference>
<dbReference type="RefSeq" id="XP_009494464.1">
    <property type="nucleotide sequence ID" value="XM_009496189.1"/>
</dbReference>
<evidence type="ECO:0000256" key="7">
    <source>
        <dbReference type="SAM" id="SignalP"/>
    </source>
</evidence>
<feature type="region of interest" description="Disordered" evidence="5">
    <location>
        <begin position="220"/>
        <end position="253"/>
    </location>
</feature>
<keyword evidence="7" id="KW-0732">Signal</keyword>
<dbReference type="OMA" id="DFHHHGH"/>
<evidence type="ECO:0000313" key="8">
    <source>
        <dbReference type="EMBL" id="KCV71341.1"/>
    </source>
</evidence>
<accession>A0A058ZBN5</accession>